<proteinExistence type="predicted"/>
<accession>A0ABV7HGV0</accession>
<feature type="coiled-coil region" evidence="1">
    <location>
        <begin position="144"/>
        <end position="178"/>
    </location>
</feature>
<organism evidence="3 4">
    <name type="scientific">Litoribrevibacter euphylliae</name>
    <dbReference type="NCBI Taxonomy" id="1834034"/>
    <lineage>
        <taxon>Bacteria</taxon>
        <taxon>Pseudomonadati</taxon>
        <taxon>Pseudomonadota</taxon>
        <taxon>Gammaproteobacteria</taxon>
        <taxon>Oceanospirillales</taxon>
        <taxon>Oceanospirillaceae</taxon>
        <taxon>Litoribrevibacter</taxon>
    </lineage>
</organism>
<name>A0ABV7HGV0_9GAMM</name>
<dbReference type="Proteomes" id="UP001595476">
    <property type="component" value="Unassembled WGS sequence"/>
</dbReference>
<dbReference type="SUPFAM" id="SSF48452">
    <property type="entry name" value="TPR-like"/>
    <property type="match status" value="1"/>
</dbReference>
<dbReference type="SMART" id="SM00028">
    <property type="entry name" value="TPR"/>
    <property type="match status" value="3"/>
</dbReference>
<evidence type="ECO:0000256" key="2">
    <source>
        <dbReference type="SAM" id="SignalP"/>
    </source>
</evidence>
<keyword evidence="1" id="KW-0175">Coiled coil</keyword>
<dbReference type="EMBL" id="JBHRSZ010000005">
    <property type="protein sequence ID" value="MFC3151981.1"/>
    <property type="molecule type" value="Genomic_DNA"/>
</dbReference>
<dbReference type="Gene3D" id="1.25.40.10">
    <property type="entry name" value="Tetratricopeptide repeat domain"/>
    <property type="match status" value="1"/>
</dbReference>
<evidence type="ECO:0000313" key="4">
    <source>
        <dbReference type="Proteomes" id="UP001595476"/>
    </source>
</evidence>
<evidence type="ECO:0000256" key="1">
    <source>
        <dbReference type="SAM" id="Coils"/>
    </source>
</evidence>
<dbReference type="InterPro" id="IPR019734">
    <property type="entry name" value="TPR_rpt"/>
</dbReference>
<keyword evidence="4" id="KW-1185">Reference proteome</keyword>
<feature type="chain" id="PRO_5046673597" evidence="2">
    <location>
        <begin position="21"/>
        <end position="585"/>
    </location>
</feature>
<keyword evidence="2" id="KW-0732">Signal</keyword>
<gene>
    <name evidence="3" type="ORF">ACFOEK_13145</name>
</gene>
<dbReference type="RefSeq" id="WP_386721679.1">
    <property type="nucleotide sequence ID" value="NZ_JBHRSZ010000005.1"/>
</dbReference>
<comment type="caution">
    <text evidence="3">The sequence shown here is derived from an EMBL/GenBank/DDBJ whole genome shotgun (WGS) entry which is preliminary data.</text>
</comment>
<feature type="signal peptide" evidence="2">
    <location>
        <begin position="1"/>
        <end position="20"/>
    </location>
</feature>
<dbReference type="PROSITE" id="PS51257">
    <property type="entry name" value="PROKAR_LIPOPROTEIN"/>
    <property type="match status" value="1"/>
</dbReference>
<reference evidence="4" key="1">
    <citation type="journal article" date="2019" name="Int. J. Syst. Evol. Microbiol.">
        <title>The Global Catalogue of Microorganisms (GCM) 10K type strain sequencing project: providing services to taxonomists for standard genome sequencing and annotation.</title>
        <authorList>
            <consortium name="The Broad Institute Genomics Platform"/>
            <consortium name="The Broad Institute Genome Sequencing Center for Infectious Disease"/>
            <person name="Wu L."/>
            <person name="Ma J."/>
        </authorList>
    </citation>
    <scope>NUCLEOTIDE SEQUENCE [LARGE SCALE GENOMIC DNA]</scope>
    <source>
        <strain evidence="4">KCTC 52438</strain>
    </source>
</reference>
<protein>
    <submittedName>
        <fullName evidence="3">Tetratricopeptide repeat protein</fullName>
    </submittedName>
</protein>
<feature type="coiled-coil region" evidence="1">
    <location>
        <begin position="64"/>
        <end position="91"/>
    </location>
</feature>
<dbReference type="Pfam" id="PF13432">
    <property type="entry name" value="TPR_16"/>
    <property type="match status" value="2"/>
</dbReference>
<sequence>MYRHLIILCLVIFASGCATYGNDIQTALTYTQSGQPDKAAQAFEKVIKQDGSDRLLYYMELGVLKHLNGDYQQSNRLLEEAERLVEEFYTQSISEAVLVAMSTPTLADYKGQVFEDVYINYYKALNYLFMADQAANRNERADLLDSALVEARRLDNKLTKLRNERGSYQDVKDEEEQTFTQILSLFEKLLGNYIDEEKLVFRENAYSHYLSGLLYEQQKEWDDARISYQKAAELYEQGYAKQVGVGDNMIGQAWLDTIRMMQKAGGWDSSISKLKWEKLDDDQRDKLRDYQNSDAELVVLNHLDFVPQKKELNFVMYVEPARKEMVLTPLLTGAVQESQDKYAWFWMMYADKGILDVVERYSNGGLDNVVRTLINKRVILGPAWDLVESLNIDSALRDGGVRVAVPYYSPIRTISHQNRLSVNGQDYDLIKAESLARLALNEQILKARTDLYEALARETLKNTLLVESANSALGEENALLNYGLKALTATTARADTRTWLTLPAEIHVVRIPMTSGEHHVSLTNRFTKGTGLASVNQTINLEKGDMHVWRQRSFPGLSHAAQQTLIENEKEPEPSAFSAFDKYLN</sequence>
<evidence type="ECO:0000313" key="3">
    <source>
        <dbReference type="EMBL" id="MFC3151981.1"/>
    </source>
</evidence>
<dbReference type="InterPro" id="IPR011990">
    <property type="entry name" value="TPR-like_helical_dom_sf"/>
</dbReference>